<protein>
    <recommendedName>
        <fullName evidence="3">Ubiquitin-like domain-containing protein</fullName>
    </recommendedName>
</protein>
<name>A0A224XFB9_9LACT</name>
<evidence type="ECO:0000313" key="2">
    <source>
        <dbReference type="Proteomes" id="UP000218689"/>
    </source>
</evidence>
<organism evidence="1 2">
    <name type="scientific">Pseudolactococcus reticulitermitis</name>
    <dbReference type="NCBI Taxonomy" id="2025039"/>
    <lineage>
        <taxon>Bacteria</taxon>
        <taxon>Bacillati</taxon>
        <taxon>Bacillota</taxon>
        <taxon>Bacilli</taxon>
        <taxon>Lactobacillales</taxon>
        <taxon>Streptococcaceae</taxon>
        <taxon>Pseudolactococcus</taxon>
    </lineage>
</organism>
<keyword evidence="2" id="KW-1185">Reference proteome</keyword>
<dbReference type="Pfam" id="PF08817">
    <property type="entry name" value="YukD"/>
    <property type="match status" value="1"/>
</dbReference>
<dbReference type="Proteomes" id="UP000218689">
    <property type="component" value="Unassembled WGS sequence"/>
</dbReference>
<dbReference type="Gene3D" id="3.10.20.90">
    <property type="entry name" value="Phosphatidylinositol 3-kinase Catalytic Subunit, Chain A, domain 1"/>
    <property type="match status" value="1"/>
</dbReference>
<proteinExistence type="predicted"/>
<comment type="caution">
    <text evidence="1">The sequence shown here is derived from an EMBL/GenBank/DDBJ whole genome shotgun (WGS) entry which is preliminary data.</text>
</comment>
<reference evidence="2" key="1">
    <citation type="submission" date="2017-08" db="EMBL/GenBank/DDBJ databases">
        <title>Draft genome sequence of Lactococcus sp. strain Rs-Y01, isolated from the gut of the lower termite Reticulitermes speratus.</title>
        <authorList>
            <person name="Ohkuma M."/>
            <person name="Yuki M."/>
        </authorList>
    </citation>
    <scope>NUCLEOTIDE SEQUENCE [LARGE SCALE GENOMIC DNA]</scope>
    <source>
        <strain evidence="2">Rs-Y01</strain>
    </source>
</reference>
<accession>A0A224XFB9</accession>
<gene>
    <name evidence="1" type="ORF">RsY01_1931</name>
</gene>
<dbReference type="OrthoDB" id="2243452at2"/>
<dbReference type="InterPro" id="IPR024962">
    <property type="entry name" value="YukD-like"/>
</dbReference>
<sequence>MIEVTFVLNGQKLDVLIPSKITFQRLHELLREALMQNGFMLPENYHLRLVDKTFQIGDSDVLRDFGISNGDRIEILVGTELGEKESETI</sequence>
<dbReference type="EMBL" id="BEDT01000005">
    <property type="protein sequence ID" value="GAX48315.1"/>
    <property type="molecule type" value="Genomic_DNA"/>
</dbReference>
<dbReference type="AlphaFoldDB" id="A0A224XFB9"/>
<dbReference type="RefSeq" id="WP_094785327.1">
    <property type="nucleotide sequence ID" value="NZ_BEDT01000005.1"/>
</dbReference>
<evidence type="ECO:0008006" key="3">
    <source>
        <dbReference type="Google" id="ProtNLM"/>
    </source>
</evidence>
<evidence type="ECO:0000313" key="1">
    <source>
        <dbReference type="EMBL" id="GAX48315.1"/>
    </source>
</evidence>